<protein>
    <submittedName>
        <fullName evidence="1">Uncharacterized protein</fullName>
    </submittedName>
</protein>
<dbReference type="AlphaFoldDB" id="A0AAV1W858"/>
<evidence type="ECO:0000313" key="1">
    <source>
        <dbReference type="EMBL" id="CAL0305505.1"/>
    </source>
</evidence>
<proteinExistence type="predicted"/>
<organism evidence="1 2">
    <name type="scientific">Lupinus luteus</name>
    <name type="common">European yellow lupine</name>
    <dbReference type="NCBI Taxonomy" id="3873"/>
    <lineage>
        <taxon>Eukaryota</taxon>
        <taxon>Viridiplantae</taxon>
        <taxon>Streptophyta</taxon>
        <taxon>Embryophyta</taxon>
        <taxon>Tracheophyta</taxon>
        <taxon>Spermatophyta</taxon>
        <taxon>Magnoliopsida</taxon>
        <taxon>eudicotyledons</taxon>
        <taxon>Gunneridae</taxon>
        <taxon>Pentapetalae</taxon>
        <taxon>rosids</taxon>
        <taxon>fabids</taxon>
        <taxon>Fabales</taxon>
        <taxon>Fabaceae</taxon>
        <taxon>Papilionoideae</taxon>
        <taxon>50 kb inversion clade</taxon>
        <taxon>genistoids sensu lato</taxon>
        <taxon>core genistoids</taxon>
        <taxon>Genisteae</taxon>
        <taxon>Lupinus</taxon>
    </lineage>
</organism>
<name>A0AAV1W858_LUPLU</name>
<reference evidence="1 2" key="1">
    <citation type="submission" date="2024-03" db="EMBL/GenBank/DDBJ databases">
        <authorList>
            <person name="Martinez-Hernandez J."/>
        </authorList>
    </citation>
    <scope>NUCLEOTIDE SEQUENCE [LARGE SCALE GENOMIC DNA]</scope>
</reference>
<dbReference type="EMBL" id="CAXHTB010000004">
    <property type="protein sequence ID" value="CAL0305505.1"/>
    <property type="molecule type" value="Genomic_DNA"/>
</dbReference>
<evidence type="ECO:0000313" key="2">
    <source>
        <dbReference type="Proteomes" id="UP001497480"/>
    </source>
</evidence>
<accession>A0AAV1W858</accession>
<gene>
    <name evidence="1" type="ORF">LLUT_LOCUS6565</name>
</gene>
<sequence>MGSHMWVEILPNTGGSNAPSAQRQIMLWRIGVKSKEDKGLEQIIVPRKRERPHGKRRVVVSYVKSRKKKTHADVSPLFAHYKTLFTSH</sequence>
<keyword evidence="2" id="KW-1185">Reference proteome</keyword>
<dbReference type="Proteomes" id="UP001497480">
    <property type="component" value="Unassembled WGS sequence"/>
</dbReference>
<comment type="caution">
    <text evidence="1">The sequence shown here is derived from an EMBL/GenBank/DDBJ whole genome shotgun (WGS) entry which is preliminary data.</text>
</comment>